<feature type="compositionally biased region" description="Polar residues" evidence="6">
    <location>
        <begin position="688"/>
        <end position="697"/>
    </location>
</feature>
<feature type="transmembrane region" description="Helical" evidence="7">
    <location>
        <begin position="119"/>
        <end position="140"/>
    </location>
</feature>
<organism evidence="9 10">
    <name type="scientific">Exophiala dermatitidis</name>
    <name type="common">Black yeast-like fungus</name>
    <name type="synonym">Wangiella dermatitidis</name>
    <dbReference type="NCBI Taxonomy" id="5970"/>
    <lineage>
        <taxon>Eukaryota</taxon>
        <taxon>Fungi</taxon>
        <taxon>Dikarya</taxon>
        <taxon>Ascomycota</taxon>
        <taxon>Pezizomycotina</taxon>
        <taxon>Eurotiomycetes</taxon>
        <taxon>Chaetothyriomycetidae</taxon>
        <taxon>Chaetothyriales</taxon>
        <taxon>Herpotrichiellaceae</taxon>
        <taxon>Exophiala</taxon>
    </lineage>
</organism>
<reference evidence="9" key="1">
    <citation type="submission" date="2023-01" db="EMBL/GenBank/DDBJ databases">
        <title>Exophiala dermititidis isolated from Cystic Fibrosis Patient.</title>
        <authorList>
            <person name="Kurbessoian T."/>
            <person name="Crocker A."/>
            <person name="Murante D."/>
            <person name="Hogan D.A."/>
            <person name="Stajich J.E."/>
        </authorList>
    </citation>
    <scope>NUCLEOTIDE SEQUENCE</scope>
    <source>
        <strain evidence="9">Ex8</strain>
    </source>
</reference>
<evidence type="ECO:0000256" key="2">
    <source>
        <dbReference type="ARBA" id="ARBA00022692"/>
    </source>
</evidence>
<dbReference type="Pfam" id="PF20684">
    <property type="entry name" value="Fung_rhodopsin"/>
    <property type="match status" value="1"/>
</dbReference>
<dbReference type="PANTHER" id="PTHR33048:SF47">
    <property type="entry name" value="INTEGRAL MEMBRANE PROTEIN-RELATED"/>
    <property type="match status" value="1"/>
</dbReference>
<feature type="transmembrane region" description="Helical" evidence="7">
    <location>
        <begin position="6"/>
        <end position="28"/>
    </location>
</feature>
<feature type="compositionally biased region" description="Pro residues" evidence="6">
    <location>
        <begin position="407"/>
        <end position="416"/>
    </location>
</feature>
<dbReference type="InterPro" id="IPR049326">
    <property type="entry name" value="Rhodopsin_dom_fungi"/>
</dbReference>
<keyword evidence="3 7" id="KW-1133">Transmembrane helix</keyword>
<sequence>MGGFSSASATAIALVVLAGCCVLVRLLIRIAFVHHVGPDDYLITLAWAASMALAVVTGQQNHHVSSADQSEEQQVRLATLLRQLWSSNMTYSLAVLLLKDSLLFQYLRFSIDVGYRRACWAMGAIITIYGVSAFFVSIFSCQPIAYSWNSNIHGGKCIDFLAFWLFNASFNSATDIIVCALPIPVLKALQLPRKQMAILTCIFVLGAFVCIASIIRLFAVYGATVHNKDDPAITIWSAVEVNLGIICACLPSLRHPITQFSPRILALHHRRTAHETGAQSHRSNSNSTSTTLKYPEAVVTCIDRSLSPGGSLQNGIELTASQDRNTNATASDGTTSRSCTNGEDDEGGSAETSHRPFLTMSDRKGSWPTISTVTEYDVEEMDTDTTEEDASLQPQPLAPIPRAHLPPSRPLGPRPPVVQTKSPGPPPVQAAPPPPPVVVPRSQKRSKSKNKGPSRPVFPLACIPESSAPNTPVDDTCPNTSPSTHGYVGNGERNGQAQENEQMQQQQDQNQNHEANTSTDNFKPKQQQEPTIIIPPANPLEQQYYNHSQSQTEPLQAPDSPTSTYTSTSITTISSYSYGNNNNNTNHNNSHIAPWVNQEQSSNNTENEKRCACRASKTYSYEILGGPQALRELQESESNSTCCPRPVSDHRRPTSPLAKMRSLTKSKQQPASPSPSTPSASPSKQRTTKPSQSTIQAGSAGDEPVTAETAGLGVNLGFPVSSPHRTMGTYQHHQSTPPIQAQTQTQVPSTAGFYDPVITHVKQQQKQQSAAGAAAAVIIQDKYAREEQRRNLERARRKQREREREAERQRERAMRHGELSSPTTTGAGLGVVRPLGPRQMR</sequence>
<feature type="compositionally biased region" description="Polar residues" evidence="6">
    <location>
        <begin position="540"/>
        <end position="554"/>
    </location>
</feature>
<dbReference type="Proteomes" id="UP001161757">
    <property type="component" value="Unassembled WGS sequence"/>
</dbReference>
<feature type="region of interest" description="Disordered" evidence="6">
    <location>
        <begin position="783"/>
        <end position="841"/>
    </location>
</feature>
<evidence type="ECO:0000256" key="3">
    <source>
        <dbReference type="ARBA" id="ARBA00022989"/>
    </source>
</evidence>
<feature type="compositionally biased region" description="Pro residues" evidence="6">
    <location>
        <begin position="423"/>
        <end position="438"/>
    </location>
</feature>
<evidence type="ECO:0000256" key="7">
    <source>
        <dbReference type="SAM" id="Phobius"/>
    </source>
</evidence>
<comment type="caution">
    <text evidence="9">The sequence shown here is derived from an EMBL/GenBank/DDBJ whole genome shotgun (WGS) entry which is preliminary data.</text>
</comment>
<evidence type="ECO:0000313" key="9">
    <source>
        <dbReference type="EMBL" id="KAJ8994616.1"/>
    </source>
</evidence>
<proteinExistence type="inferred from homology"/>
<evidence type="ECO:0000313" key="10">
    <source>
        <dbReference type="Proteomes" id="UP001161757"/>
    </source>
</evidence>
<feature type="domain" description="Rhodopsin" evidence="8">
    <location>
        <begin position="24"/>
        <end position="258"/>
    </location>
</feature>
<feature type="compositionally biased region" description="Polar residues" evidence="6">
    <location>
        <begin position="313"/>
        <end position="341"/>
    </location>
</feature>
<evidence type="ECO:0000259" key="8">
    <source>
        <dbReference type="Pfam" id="PF20684"/>
    </source>
</evidence>
<feature type="transmembrane region" description="Helical" evidence="7">
    <location>
        <begin position="40"/>
        <end position="58"/>
    </location>
</feature>
<protein>
    <recommendedName>
        <fullName evidence="8">Rhodopsin domain-containing protein</fullName>
    </recommendedName>
</protein>
<feature type="compositionally biased region" description="Basic and acidic residues" evidence="6">
    <location>
        <begin position="783"/>
        <end position="818"/>
    </location>
</feature>
<feature type="transmembrane region" description="Helical" evidence="7">
    <location>
        <begin position="197"/>
        <end position="221"/>
    </location>
</feature>
<keyword evidence="2 7" id="KW-0812">Transmembrane</keyword>
<feature type="region of interest" description="Disordered" evidence="6">
    <location>
        <begin position="632"/>
        <end position="705"/>
    </location>
</feature>
<feature type="transmembrane region" description="Helical" evidence="7">
    <location>
        <begin position="160"/>
        <end position="185"/>
    </location>
</feature>
<dbReference type="GO" id="GO:0016020">
    <property type="term" value="C:membrane"/>
    <property type="evidence" value="ECO:0007669"/>
    <property type="project" value="UniProtKB-SubCell"/>
</dbReference>
<accession>A0AAN6F267</accession>
<feature type="compositionally biased region" description="Acidic residues" evidence="6">
    <location>
        <begin position="376"/>
        <end position="390"/>
    </location>
</feature>
<dbReference type="PANTHER" id="PTHR33048">
    <property type="entry name" value="PTH11-LIKE INTEGRAL MEMBRANE PROTEIN (AFU_ORTHOLOGUE AFUA_5G11245)"/>
    <property type="match status" value="1"/>
</dbReference>
<gene>
    <name evidence="9" type="ORF">HRR80_001327</name>
</gene>
<evidence type="ECO:0000256" key="1">
    <source>
        <dbReference type="ARBA" id="ARBA00004141"/>
    </source>
</evidence>
<dbReference type="AlphaFoldDB" id="A0AAN6F267"/>
<evidence type="ECO:0000256" key="5">
    <source>
        <dbReference type="ARBA" id="ARBA00038359"/>
    </source>
</evidence>
<comment type="subcellular location">
    <subcellularLocation>
        <location evidence="1">Membrane</location>
        <topology evidence="1">Multi-pass membrane protein</topology>
    </subcellularLocation>
</comment>
<feature type="compositionally biased region" description="Basic residues" evidence="6">
    <location>
        <begin position="442"/>
        <end position="452"/>
    </location>
</feature>
<evidence type="ECO:0000256" key="6">
    <source>
        <dbReference type="SAM" id="MobiDB-lite"/>
    </source>
</evidence>
<evidence type="ECO:0000256" key="4">
    <source>
        <dbReference type="ARBA" id="ARBA00023136"/>
    </source>
</evidence>
<feature type="region of interest" description="Disordered" evidence="6">
    <location>
        <begin position="271"/>
        <end position="291"/>
    </location>
</feature>
<comment type="similarity">
    <text evidence="5">Belongs to the SAT4 family.</text>
</comment>
<feature type="region of interest" description="Disordered" evidence="6">
    <location>
        <begin position="313"/>
        <end position="568"/>
    </location>
</feature>
<feature type="compositionally biased region" description="Low complexity" evidence="6">
    <location>
        <begin position="494"/>
        <end position="516"/>
    </location>
</feature>
<feature type="transmembrane region" description="Helical" evidence="7">
    <location>
        <begin position="89"/>
        <end position="107"/>
    </location>
</feature>
<dbReference type="InterPro" id="IPR052337">
    <property type="entry name" value="SAT4-like"/>
</dbReference>
<keyword evidence="4 7" id="KW-0472">Membrane</keyword>
<feature type="compositionally biased region" description="Polar residues" evidence="6">
    <location>
        <begin position="517"/>
        <end position="530"/>
    </location>
</feature>
<name>A0AAN6F267_EXODE</name>
<dbReference type="EMBL" id="JAJGCB010000002">
    <property type="protein sequence ID" value="KAJ8994616.1"/>
    <property type="molecule type" value="Genomic_DNA"/>
</dbReference>